<keyword evidence="1" id="KW-0175">Coiled coil</keyword>
<sequence length="474" mass="52832">MIETEYDSGNTESVPLSIILQNNNENNINNSENNNNNNDNENENLNELINIETDKGGRVVLNKENQKVPIFAYIILGFALFAMSSSGVALKSIDAPPLLKASWRLQSTSVLLFFGLIYEITMIYNFHKKIIQKLPKQLVLLLPNKILNIYNNFDKLKEENELSLEDENEMNSNYQDNLSSKKEEIEIEKKDIENEKNKEEIKSKLFEKKTILILLGTGIVLGFHFSFWVVSLDKTTLAHSLLFVTSSPIMIVLVMLVRRAPISKGEIIGCILGFIGLIITLFDSLFLNQNDNSSGSDSNSGGNSNGNSGVVNRKSIQNPTVFGDFLALMGAVCIVFYLFAGSLLRKWMPLFCYAFPVTFIAAIFCSIASLILEETDLFIFGWVSKPFILLTCYLAVFPGFIGHTGMNAIIKYIEPVVISVTLLLEPPIGSLMGYIVGVEGLPTFFTYIGGPFIIGGCLLVTISSHIRNKKQQLE</sequence>
<dbReference type="Proteomes" id="UP001344447">
    <property type="component" value="Unassembled WGS sequence"/>
</dbReference>
<feature type="transmembrane region" description="Helical" evidence="2">
    <location>
        <begin position="378"/>
        <end position="400"/>
    </location>
</feature>
<keyword evidence="2" id="KW-0472">Membrane</keyword>
<keyword evidence="2" id="KW-0812">Transmembrane</keyword>
<accession>A0AAN7YKG7</accession>
<reference evidence="4 5" key="1">
    <citation type="submission" date="2023-11" db="EMBL/GenBank/DDBJ databases">
        <title>Dfirmibasis_genome.</title>
        <authorList>
            <person name="Edelbroek B."/>
            <person name="Kjellin J."/>
            <person name="Jerlstrom-Hultqvist J."/>
            <person name="Soderbom F."/>
        </authorList>
    </citation>
    <scope>NUCLEOTIDE SEQUENCE [LARGE SCALE GENOMIC DNA]</scope>
    <source>
        <strain evidence="4 5">TNS-C-14</strain>
    </source>
</reference>
<dbReference type="InterPro" id="IPR037185">
    <property type="entry name" value="EmrE-like"/>
</dbReference>
<dbReference type="InterPro" id="IPR000620">
    <property type="entry name" value="EamA_dom"/>
</dbReference>
<dbReference type="AlphaFoldDB" id="A0AAN7YKG7"/>
<feature type="coiled-coil region" evidence="1">
    <location>
        <begin position="164"/>
        <end position="209"/>
    </location>
</feature>
<feature type="transmembrane region" description="Helical" evidence="2">
    <location>
        <begin position="412"/>
        <end position="438"/>
    </location>
</feature>
<dbReference type="GO" id="GO:0016020">
    <property type="term" value="C:membrane"/>
    <property type="evidence" value="ECO:0007669"/>
    <property type="project" value="InterPro"/>
</dbReference>
<protein>
    <recommendedName>
        <fullName evidence="3">EamA domain-containing protein</fullName>
    </recommendedName>
</protein>
<evidence type="ECO:0000256" key="2">
    <source>
        <dbReference type="SAM" id="Phobius"/>
    </source>
</evidence>
<dbReference type="PANTHER" id="PTHR22911">
    <property type="entry name" value="ACYL-MALONYL CONDENSING ENZYME-RELATED"/>
    <property type="match status" value="1"/>
</dbReference>
<keyword evidence="5" id="KW-1185">Reference proteome</keyword>
<dbReference type="SUPFAM" id="SSF103481">
    <property type="entry name" value="Multidrug resistance efflux transporter EmrE"/>
    <property type="match status" value="2"/>
</dbReference>
<feature type="transmembrane region" description="Helical" evidence="2">
    <location>
        <begin position="236"/>
        <end position="256"/>
    </location>
</feature>
<dbReference type="Pfam" id="PF00892">
    <property type="entry name" value="EamA"/>
    <property type="match status" value="1"/>
</dbReference>
<gene>
    <name evidence="4" type="ORF">RB653_009832</name>
</gene>
<evidence type="ECO:0000313" key="4">
    <source>
        <dbReference type="EMBL" id="KAK5574579.1"/>
    </source>
</evidence>
<feature type="domain" description="EamA" evidence="3">
    <location>
        <begin position="322"/>
        <end position="461"/>
    </location>
</feature>
<feature type="transmembrane region" description="Helical" evidence="2">
    <location>
        <begin position="351"/>
        <end position="372"/>
    </location>
</feature>
<feature type="transmembrane region" description="Helical" evidence="2">
    <location>
        <begin position="70"/>
        <end position="90"/>
    </location>
</feature>
<feature type="transmembrane region" description="Helical" evidence="2">
    <location>
        <begin position="268"/>
        <end position="287"/>
    </location>
</feature>
<feature type="transmembrane region" description="Helical" evidence="2">
    <location>
        <begin position="444"/>
        <end position="462"/>
    </location>
</feature>
<feature type="transmembrane region" description="Helical" evidence="2">
    <location>
        <begin position="110"/>
        <end position="127"/>
    </location>
</feature>
<dbReference type="EMBL" id="JAVFKY010000006">
    <property type="protein sequence ID" value="KAK5574579.1"/>
    <property type="molecule type" value="Genomic_DNA"/>
</dbReference>
<dbReference type="PANTHER" id="PTHR22911:SF76">
    <property type="entry name" value="EAMA DOMAIN-CONTAINING PROTEIN"/>
    <property type="match status" value="1"/>
</dbReference>
<proteinExistence type="predicted"/>
<feature type="transmembrane region" description="Helical" evidence="2">
    <location>
        <begin position="325"/>
        <end position="344"/>
    </location>
</feature>
<evidence type="ECO:0000256" key="1">
    <source>
        <dbReference type="SAM" id="Coils"/>
    </source>
</evidence>
<feature type="transmembrane region" description="Helical" evidence="2">
    <location>
        <begin position="211"/>
        <end position="230"/>
    </location>
</feature>
<comment type="caution">
    <text evidence="4">The sequence shown here is derived from an EMBL/GenBank/DDBJ whole genome shotgun (WGS) entry which is preliminary data.</text>
</comment>
<keyword evidence="2" id="KW-1133">Transmembrane helix</keyword>
<evidence type="ECO:0000313" key="5">
    <source>
        <dbReference type="Proteomes" id="UP001344447"/>
    </source>
</evidence>
<name>A0AAN7YKG7_9MYCE</name>
<organism evidence="4 5">
    <name type="scientific">Dictyostelium firmibasis</name>
    <dbReference type="NCBI Taxonomy" id="79012"/>
    <lineage>
        <taxon>Eukaryota</taxon>
        <taxon>Amoebozoa</taxon>
        <taxon>Evosea</taxon>
        <taxon>Eumycetozoa</taxon>
        <taxon>Dictyostelia</taxon>
        <taxon>Dictyosteliales</taxon>
        <taxon>Dictyosteliaceae</taxon>
        <taxon>Dictyostelium</taxon>
    </lineage>
</organism>
<evidence type="ECO:0000259" key="3">
    <source>
        <dbReference type="Pfam" id="PF00892"/>
    </source>
</evidence>